<organism evidence="2 3">
    <name type="scientific">Gracilibacillus oryzae</name>
    <dbReference type="NCBI Taxonomy" id="1672701"/>
    <lineage>
        <taxon>Bacteria</taxon>
        <taxon>Bacillati</taxon>
        <taxon>Bacillota</taxon>
        <taxon>Bacilli</taxon>
        <taxon>Bacillales</taxon>
        <taxon>Bacillaceae</taxon>
        <taxon>Gracilibacillus</taxon>
    </lineage>
</organism>
<proteinExistence type="predicted"/>
<evidence type="ECO:0000313" key="3">
    <source>
        <dbReference type="Proteomes" id="UP000480246"/>
    </source>
</evidence>
<dbReference type="EMBL" id="WEID01000109">
    <property type="protein sequence ID" value="KAB8126380.1"/>
    <property type="molecule type" value="Genomic_DNA"/>
</dbReference>
<feature type="transmembrane region" description="Helical" evidence="1">
    <location>
        <begin position="41"/>
        <end position="72"/>
    </location>
</feature>
<sequence length="91" mass="9763">MLQVVGIILFAILLLTVIGFFFFYAVGFIRPAAVQIQLFGIHLTLFGGILLMIGSTGTGFFIMLLGLALGVFGSFKSEDSTNPEAESKKAD</sequence>
<accession>A0A7C8GQW1</accession>
<keyword evidence="1" id="KW-0812">Transmembrane</keyword>
<evidence type="ECO:0000256" key="1">
    <source>
        <dbReference type="SAM" id="Phobius"/>
    </source>
</evidence>
<dbReference type="RefSeq" id="WP_153406675.1">
    <property type="nucleotide sequence ID" value="NZ_ML762450.1"/>
</dbReference>
<comment type="caution">
    <text evidence="2">The sequence shown here is derived from an EMBL/GenBank/DDBJ whole genome shotgun (WGS) entry which is preliminary data.</text>
</comment>
<evidence type="ECO:0000313" key="2">
    <source>
        <dbReference type="EMBL" id="KAB8126380.1"/>
    </source>
</evidence>
<keyword evidence="1" id="KW-0472">Membrane</keyword>
<name>A0A7C8GQW1_9BACI</name>
<feature type="transmembrane region" description="Helical" evidence="1">
    <location>
        <begin position="6"/>
        <end position="29"/>
    </location>
</feature>
<gene>
    <name evidence="2" type="ORF">F9U64_20175</name>
</gene>
<dbReference type="OrthoDB" id="2628392at2"/>
<dbReference type="Proteomes" id="UP000480246">
    <property type="component" value="Unassembled WGS sequence"/>
</dbReference>
<protein>
    <submittedName>
        <fullName evidence="2">Uncharacterized protein</fullName>
    </submittedName>
</protein>
<keyword evidence="3" id="KW-1185">Reference proteome</keyword>
<reference evidence="2 3" key="1">
    <citation type="submission" date="2019-10" db="EMBL/GenBank/DDBJ databases">
        <title>Gracilibacillus sp. nov. isolated from rice seeds.</title>
        <authorList>
            <person name="He S."/>
        </authorList>
    </citation>
    <scope>NUCLEOTIDE SEQUENCE [LARGE SCALE GENOMIC DNA]</scope>
    <source>
        <strain evidence="2 3">TD8</strain>
    </source>
</reference>
<keyword evidence="1" id="KW-1133">Transmembrane helix</keyword>
<dbReference type="AlphaFoldDB" id="A0A7C8GQW1"/>